<evidence type="ECO:0000259" key="2">
    <source>
        <dbReference type="Pfam" id="PF06181"/>
    </source>
</evidence>
<reference evidence="3 4" key="1">
    <citation type="journal article" date="2016" name="Nat. Commun.">
        <title>Thousands of microbial genomes shed light on interconnected biogeochemical processes in an aquifer system.</title>
        <authorList>
            <person name="Anantharaman K."/>
            <person name="Brown C.T."/>
            <person name="Hug L.A."/>
            <person name="Sharon I."/>
            <person name="Castelle C.J."/>
            <person name="Probst A.J."/>
            <person name="Thomas B.C."/>
            <person name="Singh A."/>
            <person name="Wilkins M.J."/>
            <person name="Karaoz U."/>
            <person name="Brodie E.L."/>
            <person name="Williams K.H."/>
            <person name="Hubbard S.S."/>
            <person name="Banfield J.F."/>
        </authorList>
    </citation>
    <scope>NUCLEOTIDE SEQUENCE [LARGE SCALE GENOMIC DNA]</scope>
</reference>
<comment type="caution">
    <text evidence="3">The sequence shown here is derived from an EMBL/GenBank/DDBJ whole genome shotgun (WGS) entry which is preliminary data.</text>
</comment>
<dbReference type="Pfam" id="PF06181">
    <property type="entry name" value="Urate_ox_N"/>
    <property type="match status" value="1"/>
</dbReference>
<organism evidence="3 4">
    <name type="scientific">Candidatus Muproteobacteria bacterium RBG_16_65_34</name>
    <dbReference type="NCBI Taxonomy" id="1817760"/>
    <lineage>
        <taxon>Bacteria</taxon>
        <taxon>Pseudomonadati</taxon>
        <taxon>Pseudomonadota</taxon>
        <taxon>Candidatus Muproteobacteria</taxon>
    </lineage>
</organism>
<dbReference type="STRING" id="1817760.A2151_06490"/>
<name>A0A1F6TKI7_9PROT</name>
<feature type="transmembrane region" description="Helical" evidence="1">
    <location>
        <begin position="6"/>
        <end position="24"/>
    </location>
</feature>
<feature type="transmembrane region" description="Helical" evidence="1">
    <location>
        <begin position="142"/>
        <end position="159"/>
    </location>
</feature>
<keyword evidence="1" id="KW-0472">Membrane</keyword>
<evidence type="ECO:0000256" key="1">
    <source>
        <dbReference type="SAM" id="Phobius"/>
    </source>
</evidence>
<feature type="transmembrane region" description="Helical" evidence="1">
    <location>
        <begin position="54"/>
        <end position="71"/>
    </location>
</feature>
<dbReference type="InterPro" id="IPR016988">
    <property type="entry name" value="UCP032086"/>
</dbReference>
<dbReference type="PIRSF" id="PIRSF032086">
    <property type="entry name" value="UCP032086"/>
    <property type="match status" value="1"/>
</dbReference>
<dbReference type="AlphaFoldDB" id="A0A1F6TKI7"/>
<evidence type="ECO:0000313" key="4">
    <source>
        <dbReference type="Proteomes" id="UP000178885"/>
    </source>
</evidence>
<protein>
    <recommendedName>
        <fullName evidence="2">Urate oxidase N-terminal domain-containing protein</fullName>
    </recommendedName>
</protein>
<sequence>MELILIRSLHIVAGIAWIGLLYYFNLVQTPGLAAAKADGTAAGITKHIAPRALLWFRWAAVVTWLAGAIYLERGNIGFLNAFLLQGAAAPIGLGAWLGTIMLFNVWVVIWPAQKKVLGLVPADDAEKAGAARRAFLASRTNTMLSIPLIFFMVAGPHGLPKVF</sequence>
<gene>
    <name evidence="3" type="ORF">A2151_06490</name>
</gene>
<keyword evidence="1" id="KW-1133">Transmembrane helix</keyword>
<proteinExistence type="predicted"/>
<accession>A0A1F6TKI7</accession>
<feature type="transmembrane region" description="Helical" evidence="1">
    <location>
        <begin position="91"/>
        <end position="110"/>
    </location>
</feature>
<feature type="domain" description="Urate oxidase N-terminal" evidence="2">
    <location>
        <begin position="80"/>
        <end position="155"/>
    </location>
</feature>
<evidence type="ECO:0000313" key="3">
    <source>
        <dbReference type="EMBL" id="OGI45588.1"/>
    </source>
</evidence>
<dbReference type="InterPro" id="IPR010389">
    <property type="entry name" value="Urate_ox_N"/>
</dbReference>
<dbReference type="Proteomes" id="UP000178885">
    <property type="component" value="Unassembled WGS sequence"/>
</dbReference>
<dbReference type="EMBL" id="MFSU01000101">
    <property type="protein sequence ID" value="OGI45588.1"/>
    <property type="molecule type" value="Genomic_DNA"/>
</dbReference>
<keyword evidence="1" id="KW-0812">Transmembrane</keyword>